<name>Q4U8R4_THEAN</name>
<evidence type="ECO:0000313" key="1">
    <source>
        <dbReference type="EMBL" id="CAI76789.1"/>
    </source>
</evidence>
<dbReference type="RefSeq" id="XP_953414.1">
    <property type="nucleotide sequence ID" value="XM_948321.1"/>
</dbReference>
<gene>
    <name evidence="1" type="ORF">TA10015</name>
</gene>
<dbReference type="VEuPathDB" id="PiroplasmaDB:TA10015"/>
<dbReference type="KEGG" id="tan:TA10015"/>
<evidence type="ECO:0000313" key="2">
    <source>
        <dbReference type="Proteomes" id="UP000001950"/>
    </source>
</evidence>
<accession>Q4U8R4</accession>
<dbReference type="OrthoDB" id="361139at2759"/>
<dbReference type="AlphaFoldDB" id="Q4U8R4"/>
<protein>
    <submittedName>
        <fullName evidence="1">Uncharacterized protein</fullName>
    </submittedName>
</protein>
<dbReference type="Proteomes" id="UP000001950">
    <property type="component" value="Chromosome 4"/>
</dbReference>
<sequence>MDDSTDSDKFYTLIQRSPVLESLKDTLDQMVEGFYIRKDTSDKILKEASKQFVMVLNNNKSLLPKCYVFGQLAQYSYFNKSWVFNIKNPVMFQYLDPDNINDPFDIDVVDDYTPRARSSLTKDLPKHLNSMNSERYCLNGYLKIIGTEDI</sequence>
<keyword evidence="2" id="KW-1185">Reference proteome</keyword>
<dbReference type="GeneID" id="3863322"/>
<dbReference type="eggNOG" id="ENOG502QXI8">
    <property type="taxonomic scope" value="Eukaryota"/>
</dbReference>
<proteinExistence type="predicted"/>
<reference evidence="1 2" key="1">
    <citation type="journal article" date="2005" name="Science">
        <title>Genome of the host-cell transforming parasite Theileria annulata compared with T. parva.</title>
        <authorList>
            <person name="Pain A."/>
            <person name="Renauld H."/>
            <person name="Berriman M."/>
            <person name="Murphy L."/>
            <person name="Yeats C.A."/>
            <person name="Weir W."/>
            <person name="Kerhornou A."/>
            <person name="Aslett M."/>
            <person name="Bishop R."/>
            <person name="Bouchier C."/>
            <person name="Cochet M."/>
            <person name="Coulson R.M.R."/>
            <person name="Cronin A."/>
            <person name="de Villiers E.P."/>
            <person name="Fraser A."/>
            <person name="Fosker N."/>
            <person name="Gardner M."/>
            <person name="Goble A."/>
            <person name="Griffiths-Jones S."/>
            <person name="Harris D.E."/>
            <person name="Katzer F."/>
            <person name="Larke N."/>
            <person name="Lord A."/>
            <person name="Maser P."/>
            <person name="McKellar S."/>
            <person name="Mooney P."/>
            <person name="Morton F."/>
            <person name="Nene V."/>
            <person name="O'Neil S."/>
            <person name="Price C."/>
            <person name="Quail M.A."/>
            <person name="Rabbinowitsch E."/>
            <person name="Rawlings N.D."/>
            <person name="Rutter S."/>
            <person name="Saunders D."/>
            <person name="Seeger K."/>
            <person name="Shah T."/>
            <person name="Squares R."/>
            <person name="Squares S."/>
            <person name="Tivey A."/>
            <person name="Walker A.R."/>
            <person name="Woodward J."/>
            <person name="Dobbelaere D.A.E."/>
            <person name="Langsley G."/>
            <person name="Rajandream M.A."/>
            <person name="McKeever D."/>
            <person name="Shiels B."/>
            <person name="Tait A."/>
            <person name="Barrell B.G."/>
            <person name="Hall N."/>
        </authorList>
    </citation>
    <scope>NUCLEOTIDE SEQUENCE [LARGE SCALE GENOMIC DNA]</scope>
    <source>
        <strain evidence="2">Ankara</strain>
    </source>
</reference>
<dbReference type="OMA" id="ADNIMRE"/>
<dbReference type="EMBL" id="CR940353">
    <property type="protein sequence ID" value="CAI76789.1"/>
    <property type="molecule type" value="Genomic_DNA"/>
</dbReference>
<organism evidence="1 2">
    <name type="scientific">Theileria annulata</name>
    <dbReference type="NCBI Taxonomy" id="5874"/>
    <lineage>
        <taxon>Eukaryota</taxon>
        <taxon>Sar</taxon>
        <taxon>Alveolata</taxon>
        <taxon>Apicomplexa</taxon>
        <taxon>Aconoidasida</taxon>
        <taxon>Piroplasmida</taxon>
        <taxon>Theileriidae</taxon>
        <taxon>Theileria</taxon>
    </lineage>
</organism>
<dbReference type="InParanoid" id="Q4U8R4"/>